<keyword evidence="1" id="KW-0812">Transmembrane</keyword>
<feature type="transmembrane region" description="Helical" evidence="1">
    <location>
        <begin position="50"/>
        <end position="74"/>
    </location>
</feature>
<sequence length="305" mass="34978">MIFIKILYACLLVFTIEKPYTVPIVISIMNLILCNKYTVSYIVSIRPYVYLYDMIIVLFEIIIEIIFLFFPMIYSVNTISDMIIDSLVIGILLSGILVLQFKAYFNAKDPKSLTSVLEEKNQTAKIVSENDGQYENSKDEILDMSSDEKNIHKDIKNAYKKNQIGDTTLVTDKKKNKVSKDHAFHIVSGEVIGEKRFGLRDKIFDIGSNKVLDFVGEGEKNVYNDYKNPNDGIRDISPDTQAYDDVKKNRKNEGVLMKDLKDVDSINNYVGVQEKGNKVALVIDYQKNQRIDLNKFTVKSRLSFE</sequence>
<accession>A0A1R2BZA2</accession>
<name>A0A1R2BZA2_9CILI</name>
<gene>
    <name evidence="2" type="ORF">SteCoe_17288</name>
</gene>
<evidence type="ECO:0000313" key="2">
    <source>
        <dbReference type="EMBL" id="OMJ82122.1"/>
    </source>
</evidence>
<keyword evidence="1" id="KW-1133">Transmembrane helix</keyword>
<evidence type="ECO:0000313" key="3">
    <source>
        <dbReference type="Proteomes" id="UP000187209"/>
    </source>
</evidence>
<keyword evidence="1" id="KW-0472">Membrane</keyword>
<comment type="caution">
    <text evidence="2">The sequence shown here is derived from an EMBL/GenBank/DDBJ whole genome shotgun (WGS) entry which is preliminary data.</text>
</comment>
<dbReference type="Proteomes" id="UP000187209">
    <property type="component" value="Unassembled WGS sequence"/>
</dbReference>
<reference evidence="2 3" key="1">
    <citation type="submission" date="2016-11" db="EMBL/GenBank/DDBJ databases">
        <title>The macronuclear genome of Stentor coeruleus: a giant cell with tiny introns.</title>
        <authorList>
            <person name="Slabodnick M."/>
            <person name="Ruby J.G."/>
            <person name="Reiff S.B."/>
            <person name="Swart E.C."/>
            <person name="Gosai S."/>
            <person name="Prabakaran S."/>
            <person name="Witkowska E."/>
            <person name="Larue G.E."/>
            <person name="Fisher S."/>
            <person name="Freeman R.M."/>
            <person name="Gunawardena J."/>
            <person name="Chu W."/>
            <person name="Stover N.A."/>
            <person name="Gregory B.D."/>
            <person name="Nowacki M."/>
            <person name="Derisi J."/>
            <person name="Roy S.W."/>
            <person name="Marshall W.F."/>
            <person name="Sood P."/>
        </authorList>
    </citation>
    <scope>NUCLEOTIDE SEQUENCE [LARGE SCALE GENOMIC DNA]</scope>
    <source>
        <strain evidence="2">WM001</strain>
    </source>
</reference>
<keyword evidence="3" id="KW-1185">Reference proteome</keyword>
<protein>
    <submittedName>
        <fullName evidence="2">Uncharacterized protein</fullName>
    </submittedName>
</protein>
<proteinExistence type="predicted"/>
<organism evidence="2 3">
    <name type="scientific">Stentor coeruleus</name>
    <dbReference type="NCBI Taxonomy" id="5963"/>
    <lineage>
        <taxon>Eukaryota</taxon>
        <taxon>Sar</taxon>
        <taxon>Alveolata</taxon>
        <taxon>Ciliophora</taxon>
        <taxon>Postciliodesmatophora</taxon>
        <taxon>Heterotrichea</taxon>
        <taxon>Heterotrichida</taxon>
        <taxon>Stentoridae</taxon>
        <taxon>Stentor</taxon>
    </lineage>
</organism>
<dbReference type="AlphaFoldDB" id="A0A1R2BZA2"/>
<dbReference type="EMBL" id="MPUH01000353">
    <property type="protein sequence ID" value="OMJ82122.1"/>
    <property type="molecule type" value="Genomic_DNA"/>
</dbReference>
<feature type="transmembrane region" description="Helical" evidence="1">
    <location>
        <begin position="86"/>
        <end position="105"/>
    </location>
</feature>
<evidence type="ECO:0000256" key="1">
    <source>
        <dbReference type="SAM" id="Phobius"/>
    </source>
</evidence>